<gene>
    <name evidence="3" type="ORF">CDL23_04925</name>
</gene>
<dbReference type="InterPro" id="IPR000943">
    <property type="entry name" value="RNA_pol_sigma70"/>
</dbReference>
<keyword evidence="3" id="KW-0282">Flagellum</keyword>
<reference evidence="3 4" key="1">
    <citation type="journal article" date="2017" name="Genome Med.">
        <title>A novel Ruminococcus gnavus clade enriched in inflammatory bowel disease patients.</title>
        <authorList>
            <person name="Hall A.B."/>
            <person name="Yassour M."/>
            <person name="Sauk J."/>
            <person name="Garner A."/>
            <person name="Jiang X."/>
            <person name="Arthur T."/>
            <person name="Lagoudas G.K."/>
            <person name="Vatanen T."/>
            <person name="Fornelos N."/>
            <person name="Wilson R."/>
            <person name="Bertha M."/>
            <person name="Cohen M."/>
            <person name="Garber J."/>
            <person name="Khalili H."/>
            <person name="Gevers D."/>
            <person name="Ananthakrishnan A.N."/>
            <person name="Kugathasan S."/>
            <person name="Lander E.S."/>
            <person name="Blainey P."/>
            <person name="Vlamakis H."/>
            <person name="Xavier R.J."/>
            <person name="Huttenhower C."/>
        </authorList>
    </citation>
    <scope>NUCLEOTIDE SEQUENCE [LARGE SCALE GENOMIC DNA]</scope>
    <source>
        <strain evidence="3 4">RJX1125</strain>
    </source>
</reference>
<dbReference type="GO" id="GO:0006352">
    <property type="term" value="P:DNA-templated transcription initiation"/>
    <property type="evidence" value="ECO:0007669"/>
    <property type="project" value="InterPro"/>
</dbReference>
<proteinExistence type="predicted"/>
<dbReference type="EMBL" id="NIHT01000006">
    <property type="protein sequence ID" value="PLT76462.1"/>
    <property type="molecule type" value="Genomic_DNA"/>
</dbReference>
<evidence type="ECO:0000256" key="1">
    <source>
        <dbReference type="SAM" id="Coils"/>
    </source>
</evidence>
<keyword evidence="1" id="KW-0175">Coiled coil</keyword>
<dbReference type="Gene3D" id="1.20.140.160">
    <property type="match status" value="1"/>
</dbReference>
<feature type="coiled-coil region" evidence="1">
    <location>
        <begin position="61"/>
        <end position="95"/>
    </location>
</feature>
<dbReference type="Proteomes" id="UP000235093">
    <property type="component" value="Unassembled WGS sequence"/>
</dbReference>
<dbReference type="InterPro" id="IPR010861">
    <property type="entry name" value="DUF1492"/>
</dbReference>
<evidence type="ECO:0000313" key="4">
    <source>
        <dbReference type="Proteomes" id="UP000235093"/>
    </source>
</evidence>
<name>A0A2N5PN07_MEDGN</name>
<evidence type="ECO:0000259" key="2">
    <source>
        <dbReference type="PROSITE" id="PS00716"/>
    </source>
</evidence>
<comment type="caution">
    <text evidence="3">The sequence shown here is derived from an EMBL/GenBank/DDBJ whole genome shotgun (WGS) entry which is preliminary data.</text>
</comment>
<feature type="domain" description="RNA polymerase sigma-70" evidence="2">
    <location>
        <begin position="107"/>
        <end position="133"/>
    </location>
</feature>
<dbReference type="PROSITE" id="PS00716">
    <property type="entry name" value="SIGMA70_2"/>
    <property type="match status" value="1"/>
</dbReference>
<keyword evidence="3" id="KW-0966">Cell projection</keyword>
<dbReference type="AlphaFoldDB" id="A0A2N5PN07"/>
<evidence type="ECO:0000313" key="3">
    <source>
        <dbReference type="EMBL" id="PLT76462.1"/>
    </source>
</evidence>
<sequence length="137" mass="16241">MDAKQYLKQAYRLNELIESDVQELDRLRDLASSISSSQFSDMPHSASRNTEAPFVKYVGRIIEMEQKIKSEIDRYVDLQNEIRETINKLKNNDEKLLLRYKYIFFMTWEEVAEKMNVSMRTVHRIHGNALNNLQVPK</sequence>
<accession>A0A2N5PN07</accession>
<organism evidence="3 4">
    <name type="scientific">Mediterraneibacter gnavus</name>
    <name type="common">Ruminococcus gnavus</name>
    <dbReference type="NCBI Taxonomy" id="33038"/>
    <lineage>
        <taxon>Bacteria</taxon>
        <taxon>Bacillati</taxon>
        <taxon>Bacillota</taxon>
        <taxon>Clostridia</taxon>
        <taxon>Lachnospirales</taxon>
        <taxon>Lachnospiraceae</taxon>
        <taxon>Mediterraneibacter</taxon>
    </lineage>
</organism>
<dbReference type="InterPro" id="IPR013324">
    <property type="entry name" value="RNA_pol_sigma_r3/r4-like"/>
</dbReference>
<protein>
    <submittedName>
        <fullName evidence="3">Flagellar biosynthesis protein FliA</fullName>
    </submittedName>
</protein>
<dbReference type="SUPFAM" id="SSF88659">
    <property type="entry name" value="Sigma3 and sigma4 domains of RNA polymerase sigma factors"/>
    <property type="match status" value="1"/>
</dbReference>
<dbReference type="GO" id="GO:0003700">
    <property type="term" value="F:DNA-binding transcription factor activity"/>
    <property type="evidence" value="ECO:0007669"/>
    <property type="project" value="InterPro"/>
</dbReference>
<dbReference type="Pfam" id="PF07374">
    <property type="entry name" value="DUF1492"/>
    <property type="match status" value="1"/>
</dbReference>
<keyword evidence="3" id="KW-0969">Cilium</keyword>